<evidence type="ECO:0000259" key="2">
    <source>
        <dbReference type="Pfam" id="PF03358"/>
    </source>
</evidence>
<name>A0A0Q3SIC2_9BACI</name>
<dbReference type="GO" id="GO:0010181">
    <property type="term" value="F:FMN binding"/>
    <property type="evidence" value="ECO:0007669"/>
    <property type="project" value="TreeGrafter"/>
</dbReference>
<reference evidence="3 4" key="1">
    <citation type="submission" date="2015-09" db="EMBL/GenBank/DDBJ databases">
        <title>Genome sequencing project for genomic taxonomy and phylogenomics of Bacillus-like bacteria.</title>
        <authorList>
            <person name="Liu B."/>
            <person name="Wang J."/>
            <person name="Zhu Y."/>
            <person name="Liu G."/>
            <person name="Chen Q."/>
            <person name="Chen Z."/>
            <person name="Lan J."/>
            <person name="Che J."/>
            <person name="Ge C."/>
            <person name="Shi H."/>
            <person name="Pan Z."/>
            <person name="Liu X."/>
        </authorList>
    </citation>
    <scope>NUCLEOTIDE SEQUENCE [LARGE SCALE GENOMIC DNA]</scope>
    <source>
        <strain evidence="3 4">FJAT-18043</strain>
    </source>
</reference>
<dbReference type="EMBL" id="LJIX01000006">
    <property type="protein sequence ID" value="KQL19284.1"/>
    <property type="molecule type" value="Genomic_DNA"/>
</dbReference>
<dbReference type="GO" id="GO:0016491">
    <property type="term" value="F:oxidoreductase activity"/>
    <property type="evidence" value="ECO:0007669"/>
    <property type="project" value="InterPro"/>
</dbReference>
<dbReference type="STRING" id="1637975.AN957_12365"/>
<organism evidence="3 4">
    <name type="scientific">Cytobacillus solani</name>
    <dbReference type="NCBI Taxonomy" id="1637975"/>
    <lineage>
        <taxon>Bacteria</taxon>
        <taxon>Bacillati</taxon>
        <taxon>Bacillota</taxon>
        <taxon>Bacilli</taxon>
        <taxon>Bacillales</taxon>
        <taxon>Bacillaceae</taxon>
        <taxon>Cytobacillus</taxon>
    </lineage>
</organism>
<dbReference type="SUPFAM" id="SSF52218">
    <property type="entry name" value="Flavoproteins"/>
    <property type="match status" value="1"/>
</dbReference>
<accession>A0A0Q3SIC2</accession>
<comment type="similarity">
    <text evidence="1">Belongs to the azoreductase type 2 family.</text>
</comment>
<evidence type="ECO:0000313" key="3">
    <source>
        <dbReference type="EMBL" id="KQL19284.1"/>
    </source>
</evidence>
<dbReference type="InterPro" id="IPR050712">
    <property type="entry name" value="NAD(P)H-dep_reductase"/>
</dbReference>
<dbReference type="InterPro" id="IPR029039">
    <property type="entry name" value="Flavoprotein-like_sf"/>
</dbReference>
<dbReference type="GO" id="GO:0005829">
    <property type="term" value="C:cytosol"/>
    <property type="evidence" value="ECO:0007669"/>
    <property type="project" value="TreeGrafter"/>
</dbReference>
<dbReference type="PANTHER" id="PTHR30543:SF21">
    <property type="entry name" value="NAD(P)H-DEPENDENT FMN REDUCTASE LOT6"/>
    <property type="match status" value="1"/>
</dbReference>
<dbReference type="Pfam" id="PF03358">
    <property type="entry name" value="FMN_red"/>
    <property type="match status" value="1"/>
</dbReference>
<dbReference type="Proteomes" id="UP000050996">
    <property type="component" value="Unassembled WGS sequence"/>
</dbReference>
<keyword evidence="4" id="KW-1185">Reference proteome</keyword>
<protein>
    <submittedName>
        <fullName evidence="3">NADPH-dependent FMN reductase</fullName>
    </submittedName>
</protein>
<comment type="caution">
    <text evidence="3">The sequence shown here is derived from an EMBL/GenBank/DDBJ whole genome shotgun (WGS) entry which is preliminary data.</text>
</comment>
<evidence type="ECO:0000313" key="4">
    <source>
        <dbReference type="Proteomes" id="UP000050996"/>
    </source>
</evidence>
<feature type="domain" description="NADPH-dependent FMN reductase-like" evidence="2">
    <location>
        <begin position="1"/>
        <end position="144"/>
    </location>
</feature>
<dbReference type="RefSeq" id="WP_056684397.1">
    <property type="nucleotide sequence ID" value="NZ_CP085712.1"/>
</dbReference>
<dbReference type="PATRIC" id="fig|1637975.4.peg.2300"/>
<gene>
    <name evidence="3" type="ORF">AN957_12365</name>
</gene>
<sequence length="181" mass="20459">MKIVAIVGSIRKESYNLKLAKYVKERYKNSFELEILPIADLPHYDQDIESNPPAVVTEFKRKVAEADAVLWVTPEYNYSIPGVLKNAIDWLSRVEKVMIGKPSWIMGATMGALGTVRAQQHLRDILFCPGVGSPLLPGNEVYVGVIHEKMDESGNLTHEPTVKFLDMVADNFMNWLNQQQK</sequence>
<dbReference type="AlphaFoldDB" id="A0A0Q3SIC2"/>
<evidence type="ECO:0000256" key="1">
    <source>
        <dbReference type="ARBA" id="ARBA00009428"/>
    </source>
</evidence>
<dbReference type="InterPro" id="IPR005025">
    <property type="entry name" value="FMN_Rdtase-like_dom"/>
</dbReference>
<dbReference type="Gene3D" id="3.40.50.360">
    <property type="match status" value="1"/>
</dbReference>
<proteinExistence type="inferred from homology"/>
<dbReference type="PANTHER" id="PTHR30543">
    <property type="entry name" value="CHROMATE REDUCTASE"/>
    <property type="match status" value="1"/>
</dbReference>